<feature type="signal peptide" evidence="2">
    <location>
        <begin position="1"/>
        <end position="22"/>
    </location>
</feature>
<feature type="chain" id="PRO_5017042792" evidence="2">
    <location>
        <begin position="23"/>
        <end position="173"/>
    </location>
</feature>
<comment type="caution">
    <text evidence="3">The sequence shown here is derived from an EMBL/GenBank/DDBJ whole genome shotgun (WGS) entry which is preliminary data.</text>
</comment>
<sequence length="173" mass="17823">MKNFVSVLSVLLLTSWAGIAHAGLMGATVGADFYYPNDTSLYCSNGTKTVDATVEYPTSCSGFSVVSIDVSDTQVIVGHSGNSFASGSFNGFVLSVLSDLSITSLMYDAAASTLGVTSYGFDASSAYFNFAGQLNGTAIFDINSSTNAAVPAPASIALIALVIAAMGWHRKQA</sequence>
<evidence type="ECO:0000256" key="2">
    <source>
        <dbReference type="SAM" id="SignalP"/>
    </source>
</evidence>
<evidence type="ECO:0000313" key="4">
    <source>
        <dbReference type="Proteomes" id="UP000252558"/>
    </source>
</evidence>
<keyword evidence="4" id="KW-1185">Reference proteome</keyword>
<evidence type="ECO:0000313" key="3">
    <source>
        <dbReference type="EMBL" id="RCU52901.1"/>
    </source>
</evidence>
<gene>
    <name evidence="3" type="ORF">DU002_02760</name>
</gene>
<keyword evidence="1" id="KW-1133">Transmembrane helix</keyword>
<name>A0A368NUL3_9GAMM</name>
<organism evidence="3 4">
    <name type="scientific">Corallincola holothuriorum</name>
    <dbReference type="NCBI Taxonomy" id="2282215"/>
    <lineage>
        <taxon>Bacteria</taxon>
        <taxon>Pseudomonadati</taxon>
        <taxon>Pseudomonadota</taxon>
        <taxon>Gammaproteobacteria</taxon>
        <taxon>Alteromonadales</taxon>
        <taxon>Psychromonadaceae</taxon>
        <taxon>Corallincola</taxon>
    </lineage>
</organism>
<keyword evidence="1" id="KW-0812">Transmembrane</keyword>
<protein>
    <submittedName>
        <fullName evidence="3">PEP-CTERM sorting domain-containing protein</fullName>
    </submittedName>
</protein>
<reference evidence="3 4" key="1">
    <citation type="submission" date="2018-07" db="EMBL/GenBank/DDBJ databases">
        <title>Corallincola holothuriorum sp. nov., a new facultative anaerobe isolated from sea cucumber Apostichopus japonicus.</title>
        <authorList>
            <person name="Xia H."/>
        </authorList>
    </citation>
    <scope>NUCLEOTIDE SEQUENCE [LARGE SCALE GENOMIC DNA]</scope>
    <source>
        <strain evidence="3 4">C4</strain>
    </source>
</reference>
<keyword evidence="2" id="KW-0732">Signal</keyword>
<evidence type="ECO:0000256" key="1">
    <source>
        <dbReference type="SAM" id="Phobius"/>
    </source>
</evidence>
<dbReference type="RefSeq" id="WP_114336808.1">
    <property type="nucleotide sequence ID" value="NZ_QPID01000001.1"/>
</dbReference>
<keyword evidence="1" id="KW-0472">Membrane</keyword>
<dbReference type="Proteomes" id="UP000252558">
    <property type="component" value="Unassembled WGS sequence"/>
</dbReference>
<dbReference type="AlphaFoldDB" id="A0A368NUL3"/>
<proteinExistence type="predicted"/>
<dbReference type="EMBL" id="QPID01000001">
    <property type="protein sequence ID" value="RCU52901.1"/>
    <property type="molecule type" value="Genomic_DNA"/>
</dbReference>
<accession>A0A368NUL3</accession>
<feature type="transmembrane region" description="Helical" evidence="1">
    <location>
        <begin position="148"/>
        <end position="168"/>
    </location>
</feature>